<dbReference type="Proteomes" id="UP000824265">
    <property type="component" value="Unassembled WGS sequence"/>
</dbReference>
<gene>
    <name evidence="1" type="ORF">H9742_07875</name>
</gene>
<dbReference type="AlphaFoldDB" id="A0A9D1UB56"/>
<dbReference type="EMBL" id="DXGH01000041">
    <property type="protein sequence ID" value="HIW81419.1"/>
    <property type="molecule type" value="Genomic_DNA"/>
</dbReference>
<reference evidence="1" key="2">
    <citation type="submission" date="2021-04" db="EMBL/GenBank/DDBJ databases">
        <authorList>
            <person name="Gilroy R."/>
        </authorList>
    </citation>
    <scope>NUCLEOTIDE SEQUENCE</scope>
    <source>
        <strain evidence="1">CHK195-6426</strain>
    </source>
</reference>
<comment type="caution">
    <text evidence="1">The sequence shown here is derived from an EMBL/GenBank/DDBJ whole genome shotgun (WGS) entry which is preliminary data.</text>
</comment>
<reference evidence="1" key="1">
    <citation type="journal article" date="2021" name="PeerJ">
        <title>Extensive microbial diversity within the chicken gut microbiome revealed by metagenomics and culture.</title>
        <authorList>
            <person name="Gilroy R."/>
            <person name="Ravi A."/>
            <person name="Getino M."/>
            <person name="Pursley I."/>
            <person name="Horton D.L."/>
            <person name="Alikhan N.F."/>
            <person name="Baker D."/>
            <person name="Gharbi K."/>
            <person name="Hall N."/>
            <person name="Watson M."/>
            <person name="Adriaenssens E.M."/>
            <person name="Foster-Nyarko E."/>
            <person name="Jarju S."/>
            <person name="Secka A."/>
            <person name="Antonio M."/>
            <person name="Oren A."/>
            <person name="Chaudhuri R.R."/>
            <person name="La Ragione R."/>
            <person name="Hildebrand F."/>
            <person name="Pallen M.J."/>
        </authorList>
    </citation>
    <scope>NUCLEOTIDE SEQUENCE</scope>
    <source>
        <strain evidence="1">CHK195-6426</strain>
    </source>
</reference>
<protein>
    <submittedName>
        <fullName evidence="1">Uncharacterized protein</fullName>
    </submittedName>
</protein>
<sequence>MSHCSTWTMRGQESFLFQNANTKELTERKYAEDYRAAKTAFEGIAGMDGVTAAEKPFQLSCSRERYREAEVRF</sequence>
<name>A0A9D1UB56_9FIRM</name>
<accession>A0A9D1UB56</accession>
<proteinExistence type="predicted"/>
<organism evidence="1 2">
    <name type="scientific">Candidatus Acetatifactor stercoripullorum</name>
    <dbReference type="NCBI Taxonomy" id="2838414"/>
    <lineage>
        <taxon>Bacteria</taxon>
        <taxon>Bacillati</taxon>
        <taxon>Bacillota</taxon>
        <taxon>Clostridia</taxon>
        <taxon>Lachnospirales</taxon>
        <taxon>Lachnospiraceae</taxon>
        <taxon>Acetatifactor</taxon>
    </lineage>
</organism>
<evidence type="ECO:0000313" key="1">
    <source>
        <dbReference type="EMBL" id="HIW81419.1"/>
    </source>
</evidence>
<evidence type="ECO:0000313" key="2">
    <source>
        <dbReference type="Proteomes" id="UP000824265"/>
    </source>
</evidence>